<dbReference type="Gene3D" id="2.60.120.1440">
    <property type="match status" value="1"/>
</dbReference>
<dbReference type="GO" id="GO:0016989">
    <property type="term" value="F:sigma factor antagonist activity"/>
    <property type="evidence" value="ECO:0007669"/>
    <property type="project" value="TreeGrafter"/>
</dbReference>
<dbReference type="PANTHER" id="PTHR30273:SF2">
    <property type="entry name" value="PROTEIN FECR"/>
    <property type="match status" value="1"/>
</dbReference>
<dbReference type="PIRSF" id="PIRSF018266">
    <property type="entry name" value="FecR"/>
    <property type="match status" value="1"/>
</dbReference>
<feature type="transmembrane region" description="Helical" evidence="1">
    <location>
        <begin position="77"/>
        <end position="98"/>
    </location>
</feature>
<keyword evidence="1" id="KW-0812">Transmembrane</keyword>
<evidence type="ECO:0000259" key="2">
    <source>
        <dbReference type="Pfam" id="PF04773"/>
    </source>
</evidence>
<dbReference type="Pfam" id="PF04773">
    <property type="entry name" value="FecR"/>
    <property type="match status" value="1"/>
</dbReference>
<dbReference type="Proteomes" id="UP000190852">
    <property type="component" value="Unassembled WGS sequence"/>
</dbReference>
<sequence>MHTDKNILKKLLNDNLTSDERDRLNEGVPFSSVLEKQWTSAPDCATHDNADSQRIWSEIKGEVWDRKESTRFFFYKIYSIAASVLLILGIGALTWLWMSKPQDATMFIVYSGIQNIKSLQLPDGSTVQLGPGSKLIYPSEFEGHEREVQLEGQAFFDVHKDARHPFVVKTKDMKVTALGTAFEIYSYNLNNNVEAILLNGKIKINAQVNQSKAELILQPNEKLTYSRDTHKMIVEAVDASKYSDWRKQGILSFENEKLSMIIPRLEQWYGRKIMCEKDIANQYRFTFKVRDESLERILYILNSSSPVKYTKVGEDFELYVKK</sequence>
<dbReference type="Gene3D" id="3.55.50.30">
    <property type="match status" value="1"/>
</dbReference>
<dbReference type="RefSeq" id="WP_079683577.1">
    <property type="nucleotide sequence ID" value="NZ_FUYQ01000014.1"/>
</dbReference>
<dbReference type="InterPro" id="IPR032508">
    <property type="entry name" value="FecR_C"/>
</dbReference>
<evidence type="ECO:0000259" key="3">
    <source>
        <dbReference type="Pfam" id="PF16344"/>
    </source>
</evidence>
<feature type="domain" description="FecR protein" evidence="2">
    <location>
        <begin position="114"/>
        <end position="202"/>
    </location>
</feature>
<keyword evidence="5" id="KW-1185">Reference proteome</keyword>
<feature type="domain" description="Protein FecR C-terminal" evidence="3">
    <location>
        <begin position="251"/>
        <end position="313"/>
    </location>
</feature>
<organism evidence="4 5">
    <name type="scientific">Parabacteroides chartae</name>
    <dbReference type="NCBI Taxonomy" id="1037355"/>
    <lineage>
        <taxon>Bacteria</taxon>
        <taxon>Pseudomonadati</taxon>
        <taxon>Bacteroidota</taxon>
        <taxon>Bacteroidia</taxon>
        <taxon>Bacteroidales</taxon>
        <taxon>Tannerellaceae</taxon>
        <taxon>Parabacteroides</taxon>
    </lineage>
</organism>
<proteinExistence type="predicted"/>
<dbReference type="AlphaFoldDB" id="A0A1T5CTE1"/>
<dbReference type="PANTHER" id="PTHR30273">
    <property type="entry name" value="PERIPLASMIC SIGNAL SENSOR AND SIGMA FACTOR ACTIVATOR FECR-RELATED"/>
    <property type="match status" value="1"/>
</dbReference>
<keyword evidence="1" id="KW-0472">Membrane</keyword>
<name>A0A1T5CTE1_9BACT</name>
<keyword evidence="1" id="KW-1133">Transmembrane helix</keyword>
<dbReference type="Pfam" id="PF16344">
    <property type="entry name" value="FecR_C"/>
    <property type="match status" value="1"/>
</dbReference>
<evidence type="ECO:0000256" key="1">
    <source>
        <dbReference type="SAM" id="Phobius"/>
    </source>
</evidence>
<gene>
    <name evidence="4" type="ORF">SAMN05660349_02074</name>
</gene>
<dbReference type="InterPro" id="IPR012373">
    <property type="entry name" value="Ferrdict_sens_TM"/>
</dbReference>
<evidence type="ECO:0000313" key="4">
    <source>
        <dbReference type="EMBL" id="SKB62788.1"/>
    </source>
</evidence>
<dbReference type="InterPro" id="IPR006860">
    <property type="entry name" value="FecR"/>
</dbReference>
<protein>
    <submittedName>
        <fullName evidence="4">FecR family protein</fullName>
    </submittedName>
</protein>
<accession>A0A1T5CTE1</accession>
<evidence type="ECO:0000313" key="5">
    <source>
        <dbReference type="Proteomes" id="UP000190852"/>
    </source>
</evidence>
<reference evidence="5" key="1">
    <citation type="submission" date="2017-02" db="EMBL/GenBank/DDBJ databases">
        <authorList>
            <person name="Varghese N."/>
            <person name="Submissions S."/>
        </authorList>
    </citation>
    <scope>NUCLEOTIDE SEQUENCE [LARGE SCALE GENOMIC DNA]</scope>
    <source>
        <strain evidence="5">DSM 24967</strain>
    </source>
</reference>
<dbReference type="EMBL" id="FUYQ01000014">
    <property type="protein sequence ID" value="SKB62788.1"/>
    <property type="molecule type" value="Genomic_DNA"/>
</dbReference>